<feature type="compositionally biased region" description="Polar residues" evidence="2">
    <location>
        <begin position="214"/>
        <end position="224"/>
    </location>
</feature>
<feature type="domain" description="Zn(2)-C6 fungal-type" evidence="3">
    <location>
        <begin position="12"/>
        <end position="41"/>
    </location>
</feature>
<sequence>MITGTRKRVSKACNQCRAAREKCDGLEVCSRCVISRRTCTYTATTRKRGVQQGYIRTLELTLEWLLENTAAEATLLRKLDREGAASELLQNDTQESNRLHRRWTRSKYRRQVYALLSGDKAPDAPESPEPARDGHQSDSDEPSPQSTRQTHPKRQSTSCASSFTFEGLSKTIPAPTLGCNPDPVVASPSGSSSQPTQLGHAYTSNNPHRDEFSHSSTTQQQRPSQDLERFFDEVAALEVASSKDTQRQFMENLGFPRDTPVTEIWRRE</sequence>
<dbReference type="PANTHER" id="PTHR47655">
    <property type="entry name" value="QUINIC ACID UTILIZATION ACTIVATOR"/>
    <property type="match status" value="1"/>
</dbReference>
<gene>
    <name evidence="4" type="ORF">M011DRAFT_34525</name>
</gene>
<dbReference type="Pfam" id="PF00172">
    <property type="entry name" value="Zn_clus"/>
    <property type="match status" value="1"/>
</dbReference>
<name>A0A6A6VEF4_9PLEO</name>
<protein>
    <recommendedName>
        <fullName evidence="3">Zn(2)-C6 fungal-type domain-containing protein</fullName>
    </recommendedName>
</protein>
<proteinExistence type="predicted"/>
<dbReference type="SMART" id="SM00066">
    <property type="entry name" value="GAL4"/>
    <property type="match status" value="1"/>
</dbReference>
<evidence type="ECO:0000256" key="1">
    <source>
        <dbReference type="ARBA" id="ARBA00023242"/>
    </source>
</evidence>
<dbReference type="SUPFAM" id="SSF57701">
    <property type="entry name" value="Zn2/Cys6 DNA-binding domain"/>
    <property type="match status" value="1"/>
</dbReference>
<dbReference type="InterPro" id="IPR036864">
    <property type="entry name" value="Zn2-C6_fun-type_DNA-bd_sf"/>
</dbReference>
<accession>A0A6A6VEF4</accession>
<dbReference type="InterPro" id="IPR052783">
    <property type="entry name" value="Metabolic/Drug-Res_Regulator"/>
</dbReference>
<feature type="compositionally biased region" description="Basic and acidic residues" evidence="2">
    <location>
        <begin position="129"/>
        <end position="138"/>
    </location>
</feature>
<reference evidence="4" key="1">
    <citation type="journal article" date="2020" name="Stud. Mycol.">
        <title>101 Dothideomycetes genomes: a test case for predicting lifestyles and emergence of pathogens.</title>
        <authorList>
            <person name="Haridas S."/>
            <person name="Albert R."/>
            <person name="Binder M."/>
            <person name="Bloem J."/>
            <person name="Labutti K."/>
            <person name="Salamov A."/>
            <person name="Andreopoulos B."/>
            <person name="Baker S."/>
            <person name="Barry K."/>
            <person name="Bills G."/>
            <person name="Bluhm B."/>
            <person name="Cannon C."/>
            <person name="Castanera R."/>
            <person name="Culley D."/>
            <person name="Daum C."/>
            <person name="Ezra D."/>
            <person name="Gonzalez J."/>
            <person name="Henrissat B."/>
            <person name="Kuo A."/>
            <person name="Liang C."/>
            <person name="Lipzen A."/>
            <person name="Lutzoni F."/>
            <person name="Magnuson J."/>
            <person name="Mondo S."/>
            <person name="Nolan M."/>
            <person name="Ohm R."/>
            <person name="Pangilinan J."/>
            <person name="Park H.-J."/>
            <person name="Ramirez L."/>
            <person name="Alfaro M."/>
            <person name="Sun H."/>
            <person name="Tritt A."/>
            <person name="Yoshinaga Y."/>
            <person name="Zwiers L.-H."/>
            <person name="Turgeon B."/>
            <person name="Goodwin S."/>
            <person name="Spatafora J."/>
            <person name="Crous P."/>
            <person name="Grigoriev I."/>
        </authorList>
    </citation>
    <scope>NUCLEOTIDE SEQUENCE</scope>
    <source>
        <strain evidence="4">CBS 119925</strain>
    </source>
</reference>
<dbReference type="Gene3D" id="4.10.240.10">
    <property type="entry name" value="Zn(2)-C6 fungal-type DNA-binding domain"/>
    <property type="match status" value="1"/>
</dbReference>
<dbReference type="OrthoDB" id="3364175at2759"/>
<dbReference type="GO" id="GO:0000981">
    <property type="term" value="F:DNA-binding transcription factor activity, RNA polymerase II-specific"/>
    <property type="evidence" value="ECO:0007669"/>
    <property type="project" value="InterPro"/>
</dbReference>
<evidence type="ECO:0000313" key="5">
    <source>
        <dbReference type="Proteomes" id="UP000799440"/>
    </source>
</evidence>
<dbReference type="PANTHER" id="PTHR47655:SF2">
    <property type="entry name" value="QUINIC ACID UTILIZATION ACTIVATOR"/>
    <property type="match status" value="1"/>
</dbReference>
<feature type="region of interest" description="Disordered" evidence="2">
    <location>
        <begin position="117"/>
        <end position="161"/>
    </location>
</feature>
<feature type="compositionally biased region" description="Polar residues" evidence="2">
    <location>
        <begin position="188"/>
        <end position="206"/>
    </location>
</feature>
<feature type="compositionally biased region" description="Polar residues" evidence="2">
    <location>
        <begin position="142"/>
        <end position="161"/>
    </location>
</feature>
<organism evidence="4 5">
    <name type="scientific">Sporormia fimetaria CBS 119925</name>
    <dbReference type="NCBI Taxonomy" id="1340428"/>
    <lineage>
        <taxon>Eukaryota</taxon>
        <taxon>Fungi</taxon>
        <taxon>Dikarya</taxon>
        <taxon>Ascomycota</taxon>
        <taxon>Pezizomycotina</taxon>
        <taxon>Dothideomycetes</taxon>
        <taxon>Pleosporomycetidae</taxon>
        <taxon>Pleosporales</taxon>
        <taxon>Sporormiaceae</taxon>
        <taxon>Sporormia</taxon>
    </lineage>
</organism>
<dbReference type="EMBL" id="MU006570">
    <property type="protein sequence ID" value="KAF2748196.1"/>
    <property type="molecule type" value="Genomic_DNA"/>
</dbReference>
<dbReference type="PROSITE" id="PS50048">
    <property type="entry name" value="ZN2_CY6_FUNGAL_2"/>
    <property type="match status" value="1"/>
</dbReference>
<evidence type="ECO:0000259" key="3">
    <source>
        <dbReference type="PROSITE" id="PS50048"/>
    </source>
</evidence>
<dbReference type="PROSITE" id="PS00463">
    <property type="entry name" value="ZN2_CY6_FUNGAL_1"/>
    <property type="match status" value="1"/>
</dbReference>
<feature type="region of interest" description="Disordered" evidence="2">
    <location>
        <begin position="174"/>
        <end position="227"/>
    </location>
</feature>
<dbReference type="AlphaFoldDB" id="A0A6A6VEF4"/>
<keyword evidence="5" id="KW-1185">Reference proteome</keyword>
<dbReference type="InterPro" id="IPR001138">
    <property type="entry name" value="Zn2Cys6_DnaBD"/>
</dbReference>
<evidence type="ECO:0000256" key="2">
    <source>
        <dbReference type="SAM" id="MobiDB-lite"/>
    </source>
</evidence>
<dbReference type="Proteomes" id="UP000799440">
    <property type="component" value="Unassembled WGS sequence"/>
</dbReference>
<dbReference type="GO" id="GO:0045944">
    <property type="term" value="P:positive regulation of transcription by RNA polymerase II"/>
    <property type="evidence" value="ECO:0007669"/>
    <property type="project" value="TreeGrafter"/>
</dbReference>
<evidence type="ECO:0000313" key="4">
    <source>
        <dbReference type="EMBL" id="KAF2748196.1"/>
    </source>
</evidence>
<keyword evidence="1" id="KW-0539">Nucleus</keyword>
<dbReference type="CDD" id="cd00067">
    <property type="entry name" value="GAL4"/>
    <property type="match status" value="1"/>
</dbReference>
<dbReference type="GO" id="GO:0008270">
    <property type="term" value="F:zinc ion binding"/>
    <property type="evidence" value="ECO:0007669"/>
    <property type="project" value="InterPro"/>
</dbReference>